<dbReference type="OrthoDB" id="1450994at2"/>
<evidence type="ECO:0000256" key="2">
    <source>
        <dbReference type="ARBA" id="ARBA00022679"/>
    </source>
</evidence>
<dbReference type="Gene3D" id="3.40.250.10">
    <property type="entry name" value="Rhodanese-like domain"/>
    <property type="match status" value="1"/>
</dbReference>
<proteinExistence type="predicted"/>
<evidence type="ECO:0000259" key="3">
    <source>
        <dbReference type="PROSITE" id="PS50206"/>
    </source>
</evidence>
<keyword evidence="2 4" id="KW-0808">Transferase</keyword>
<dbReference type="GO" id="GO:0005737">
    <property type="term" value="C:cytoplasm"/>
    <property type="evidence" value="ECO:0007669"/>
    <property type="project" value="InterPro"/>
</dbReference>
<dbReference type="SMART" id="SM00450">
    <property type="entry name" value="RHOD"/>
    <property type="match status" value="1"/>
</dbReference>
<dbReference type="NCBIfam" id="NF001195">
    <property type="entry name" value="PRK00162.1"/>
    <property type="match status" value="1"/>
</dbReference>
<feature type="domain" description="Rhodanese" evidence="3">
    <location>
        <begin position="15"/>
        <end position="96"/>
    </location>
</feature>
<dbReference type="GO" id="GO:0004792">
    <property type="term" value="F:thiosulfate-cyanide sulfurtransferase activity"/>
    <property type="evidence" value="ECO:0007669"/>
    <property type="project" value="UniProtKB-EC"/>
</dbReference>
<keyword evidence="5" id="KW-1185">Reference proteome</keyword>
<dbReference type="InterPro" id="IPR050229">
    <property type="entry name" value="GlpE_sulfurtransferase"/>
</dbReference>
<dbReference type="EMBL" id="SOML01000001">
    <property type="protein sequence ID" value="TFD98519.1"/>
    <property type="molecule type" value="Genomic_DNA"/>
</dbReference>
<dbReference type="PROSITE" id="PS50206">
    <property type="entry name" value="RHODANESE_3"/>
    <property type="match status" value="1"/>
</dbReference>
<dbReference type="InterPro" id="IPR036873">
    <property type="entry name" value="Rhodanese-like_dom_sf"/>
</dbReference>
<dbReference type="STRING" id="1121485.GCA_000426485_00782"/>
<organism evidence="4 5">
    <name type="scientific">Dysgonomonas capnocytophagoides</name>
    <dbReference type="NCBI Taxonomy" id="45254"/>
    <lineage>
        <taxon>Bacteria</taxon>
        <taxon>Pseudomonadati</taxon>
        <taxon>Bacteroidota</taxon>
        <taxon>Bacteroidia</taxon>
        <taxon>Bacteroidales</taxon>
        <taxon>Dysgonomonadaceae</taxon>
        <taxon>Dysgonomonas</taxon>
    </lineage>
</organism>
<evidence type="ECO:0000256" key="1">
    <source>
        <dbReference type="ARBA" id="ARBA00022490"/>
    </source>
</evidence>
<dbReference type="CDD" id="cd01444">
    <property type="entry name" value="GlpE_ST"/>
    <property type="match status" value="1"/>
</dbReference>
<dbReference type="PANTHER" id="PTHR43031">
    <property type="entry name" value="FAD-DEPENDENT OXIDOREDUCTASE"/>
    <property type="match status" value="1"/>
</dbReference>
<protein>
    <submittedName>
        <fullName evidence="4">Thiosulfate sulfurtransferase GlpE</fullName>
        <ecNumber evidence="4">2.8.1.1</ecNumber>
    </submittedName>
</protein>
<gene>
    <name evidence="4" type="primary">glpE</name>
    <name evidence="4" type="ORF">E2605_00105</name>
</gene>
<dbReference type="InterPro" id="IPR023695">
    <property type="entry name" value="Thiosulf_sulfurTrfase"/>
</dbReference>
<name>A0A4Y8L7A0_9BACT</name>
<accession>A0A4Y8L7A0</accession>
<dbReference type="RefSeq" id="WP_134435142.1">
    <property type="nucleotide sequence ID" value="NZ_JBEBQM010000037.1"/>
</dbReference>
<evidence type="ECO:0000313" key="4">
    <source>
        <dbReference type="EMBL" id="TFD98519.1"/>
    </source>
</evidence>
<dbReference type="Proteomes" id="UP000297861">
    <property type="component" value="Unassembled WGS sequence"/>
</dbReference>
<dbReference type="EC" id="2.8.1.1" evidence="4"/>
<dbReference type="PANTHER" id="PTHR43031:SF6">
    <property type="entry name" value="THIOSULFATE SULFURTRANSFERASE GLPE"/>
    <property type="match status" value="1"/>
</dbReference>
<comment type="caution">
    <text evidence="4">The sequence shown here is derived from an EMBL/GenBank/DDBJ whole genome shotgun (WGS) entry which is preliminary data.</text>
</comment>
<dbReference type="InterPro" id="IPR001763">
    <property type="entry name" value="Rhodanese-like_dom"/>
</dbReference>
<dbReference type="AlphaFoldDB" id="A0A4Y8L7A0"/>
<dbReference type="Pfam" id="PF00581">
    <property type="entry name" value="Rhodanese"/>
    <property type="match status" value="1"/>
</dbReference>
<evidence type="ECO:0000313" key="5">
    <source>
        <dbReference type="Proteomes" id="UP000297861"/>
    </source>
</evidence>
<dbReference type="SUPFAM" id="SSF52821">
    <property type="entry name" value="Rhodanese/Cell cycle control phosphatase"/>
    <property type="match status" value="1"/>
</dbReference>
<sequence length="97" mass="10767">MFKRINEQQAREKLSISGAVLLDIRDADSYNAGHLEDAIHLTNENVQNIITETDKQLPVLVMCYHGNSSQSVAAYLSQQGFTDVYSIDGGYEGWSGE</sequence>
<reference evidence="4 5" key="1">
    <citation type="submission" date="2019-03" db="EMBL/GenBank/DDBJ databases">
        <title>San Antonio Military Medical Center submission to MRSN (WRAIR), pending publication.</title>
        <authorList>
            <person name="Blyth D.M."/>
            <person name="Mccarthy S.L."/>
            <person name="Schall S.E."/>
            <person name="Stam J.A."/>
            <person name="Ong A.C."/>
            <person name="Mcgann P.T."/>
        </authorList>
    </citation>
    <scope>NUCLEOTIDE SEQUENCE [LARGE SCALE GENOMIC DNA]</scope>
    <source>
        <strain evidence="4 5">MRSN571793</strain>
    </source>
</reference>
<keyword evidence="1" id="KW-0963">Cytoplasm</keyword>